<evidence type="ECO:0000256" key="1">
    <source>
        <dbReference type="SAM" id="Phobius"/>
    </source>
</evidence>
<evidence type="ECO:0000313" key="4">
    <source>
        <dbReference type="Proteomes" id="UP000002875"/>
    </source>
</evidence>
<dbReference type="Proteomes" id="UP000002875">
    <property type="component" value="Plasmid pEMTOL01"/>
</dbReference>
<dbReference type="PANTHER" id="PTHR35102">
    <property type="entry name" value="E3 UBIQUITIN-PROTEIN LIGASE"/>
    <property type="match status" value="1"/>
</dbReference>
<feature type="transmembrane region" description="Helical" evidence="1">
    <location>
        <begin position="28"/>
        <end position="52"/>
    </location>
</feature>
<reference evidence="3 4" key="1">
    <citation type="submission" date="2011-07" db="EMBL/GenBank/DDBJ databases">
        <title>The complete genome of plasmid 1 of Emticicia oligotrophica DSM 17448.</title>
        <authorList>
            <consortium name="US DOE Joint Genome Institute (JGI-PGF)"/>
            <person name="Lucas S."/>
            <person name="Han J."/>
            <person name="Lapidus A."/>
            <person name="Bruce D."/>
            <person name="Goodwin L."/>
            <person name="Pitluck S."/>
            <person name="Peters L."/>
            <person name="Kyrpides N."/>
            <person name="Mavromatis K."/>
            <person name="Ivanova N."/>
            <person name="Ovchinnikova G."/>
            <person name="Teshima H."/>
            <person name="Detter J.C."/>
            <person name="Tapia R."/>
            <person name="Han C."/>
            <person name="Land M."/>
            <person name="Hauser L."/>
            <person name="Markowitz V."/>
            <person name="Cheng J.-F."/>
            <person name="Hugenholtz P."/>
            <person name="Woyke T."/>
            <person name="Wu D."/>
            <person name="Tindall B."/>
            <person name="Pomrenke H."/>
            <person name="Brambilla E."/>
            <person name="Klenk H.-P."/>
            <person name="Eisen J.A."/>
        </authorList>
    </citation>
    <scope>NUCLEOTIDE SEQUENCE [LARGE SCALE GENOMIC DNA]</scope>
    <source>
        <strain evidence="4">DSM 17448 / GPTSA100-15</strain>
        <plasmid evidence="3 4">pEMTOL01</plasmid>
    </source>
</reference>
<proteinExistence type="predicted"/>
<gene>
    <name evidence="3" type="ordered locus">Emtol_0221</name>
</gene>
<keyword evidence="3" id="KW-0614">Plasmid</keyword>
<evidence type="ECO:0000259" key="2">
    <source>
        <dbReference type="Pfam" id="PF09835"/>
    </source>
</evidence>
<name>A0ABN4AUF3_EMTOG</name>
<accession>A0ABN4AUF3</accession>
<dbReference type="InterPro" id="IPR018639">
    <property type="entry name" value="DUF2062"/>
</dbReference>
<feature type="transmembrane region" description="Helical" evidence="1">
    <location>
        <begin position="128"/>
        <end position="152"/>
    </location>
</feature>
<protein>
    <recommendedName>
        <fullName evidence="2">DUF2062 domain-containing protein</fullName>
    </recommendedName>
</protein>
<dbReference type="PANTHER" id="PTHR35102:SF1">
    <property type="entry name" value="E3 UBIQUITIN-PROTEIN LIGASE"/>
    <property type="match status" value="1"/>
</dbReference>
<dbReference type="EMBL" id="CP002962">
    <property type="protein sequence ID" value="AFK05493.1"/>
    <property type="molecule type" value="Genomic_DNA"/>
</dbReference>
<keyword evidence="1" id="KW-1133">Transmembrane helix</keyword>
<sequence>MVANIKYWDTLKHKLLTYFRQGLSTLEIIKSVVISILMTIIPFYGLTTIALTTISVKFKLNLPLMLAVSYIATPLQIMLFLPFIHVGEYVFGVKHSLLNIKDIQESFETGFFTTIEKLSFELLCGLSGWILVAFPLAIITYYTTTCGLSPLLKTKCRK</sequence>
<keyword evidence="1" id="KW-0812">Transmembrane</keyword>
<dbReference type="RefSeq" id="WP_015026239.1">
    <property type="nucleotide sequence ID" value="NC_018742.1"/>
</dbReference>
<feature type="domain" description="DUF2062" evidence="2">
    <location>
        <begin position="11"/>
        <end position="145"/>
    </location>
</feature>
<feature type="transmembrane region" description="Helical" evidence="1">
    <location>
        <begin position="64"/>
        <end position="84"/>
    </location>
</feature>
<evidence type="ECO:0000313" key="3">
    <source>
        <dbReference type="EMBL" id="AFK05493.1"/>
    </source>
</evidence>
<geneLocation type="plasmid" evidence="3 4">
    <name>pEMTOL01</name>
</geneLocation>
<dbReference type="Pfam" id="PF09835">
    <property type="entry name" value="DUF2062"/>
    <property type="match status" value="1"/>
</dbReference>
<keyword evidence="4" id="KW-1185">Reference proteome</keyword>
<keyword evidence="1" id="KW-0472">Membrane</keyword>
<organism evidence="3 4">
    <name type="scientific">Emticicia oligotrophica (strain DSM 17448 / CIP 109782 / MTCC 6937 / GPTSA100-15)</name>
    <dbReference type="NCBI Taxonomy" id="929562"/>
    <lineage>
        <taxon>Bacteria</taxon>
        <taxon>Pseudomonadati</taxon>
        <taxon>Bacteroidota</taxon>
        <taxon>Cytophagia</taxon>
        <taxon>Cytophagales</taxon>
        <taxon>Leadbetterellaceae</taxon>
        <taxon>Emticicia</taxon>
    </lineage>
</organism>